<evidence type="ECO:0008006" key="3">
    <source>
        <dbReference type="Google" id="ProtNLM"/>
    </source>
</evidence>
<proteinExistence type="predicted"/>
<dbReference type="Gene3D" id="1.25.40.10">
    <property type="entry name" value="Tetratricopeptide repeat domain"/>
    <property type="match status" value="4"/>
</dbReference>
<evidence type="ECO:0000313" key="1">
    <source>
        <dbReference type="EMBL" id="GIF26821.1"/>
    </source>
</evidence>
<dbReference type="InterPro" id="IPR011990">
    <property type="entry name" value="TPR-like_helical_dom_sf"/>
</dbReference>
<gene>
    <name evidence="1" type="ORF">Ate02nite_95510</name>
</gene>
<dbReference type="InterPro" id="IPR019734">
    <property type="entry name" value="TPR_rpt"/>
</dbReference>
<dbReference type="Pfam" id="PF13374">
    <property type="entry name" value="TPR_10"/>
    <property type="match status" value="4"/>
</dbReference>
<reference evidence="1" key="1">
    <citation type="submission" date="2021-01" db="EMBL/GenBank/DDBJ databases">
        <title>Whole genome shotgun sequence of Actinoplanes tereljensis NBRC 105297.</title>
        <authorList>
            <person name="Komaki H."/>
            <person name="Tamura T."/>
        </authorList>
    </citation>
    <scope>NUCLEOTIDE SEQUENCE</scope>
    <source>
        <strain evidence="1">NBRC 105297</strain>
    </source>
</reference>
<accession>A0A919NWW2</accession>
<protein>
    <recommendedName>
        <fullName evidence="3">Tetratricopeptide repeat protein</fullName>
    </recommendedName>
</protein>
<organism evidence="1 2">
    <name type="scientific">Paractinoplanes tereljensis</name>
    <dbReference type="NCBI Taxonomy" id="571912"/>
    <lineage>
        <taxon>Bacteria</taxon>
        <taxon>Bacillati</taxon>
        <taxon>Actinomycetota</taxon>
        <taxon>Actinomycetes</taxon>
        <taxon>Micromonosporales</taxon>
        <taxon>Micromonosporaceae</taxon>
        <taxon>Paractinoplanes</taxon>
    </lineage>
</organism>
<dbReference type="SMART" id="SM00028">
    <property type="entry name" value="TPR"/>
    <property type="match status" value="8"/>
</dbReference>
<keyword evidence="2" id="KW-1185">Reference proteome</keyword>
<name>A0A919NWW2_9ACTN</name>
<dbReference type="EMBL" id="BOMY01000064">
    <property type="protein sequence ID" value="GIF26821.1"/>
    <property type="molecule type" value="Genomic_DNA"/>
</dbReference>
<comment type="caution">
    <text evidence="1">The sequence shown here is derived from an EMBL/GenBank/DDBJ whole genome shotgun (WGS) entry which is preliminary data.</text>
</comment>
<dbReference type="RefSeq" id="WP_203814608.1">
    <property type="nucleotide sequence ID" value="NZ_BOMY01000064.1"/>
</dbReference>
<evidence type="ECO:0000313" key="2">
    <source>
        <dbReference type="Proteomes" id="UP000623608"/>
    </source>
</evidence>
<dbReference type="SUPFAM" id="SSF48452">
    <property type="entry name" value="TPR-like"/>
    <property type="match status" value="4"/>
</dbReference>
<dbReference type="PANTHER" id="PTHR19959:SF119">
    <property type="entry name" value="FUNGAL LIPASE-LIKE DOMAIN-CONTAINING PROTEIN"/>
    <property type="match status" value="1"/>
</dbReference>
<sequence length="1780" mass="190494">MESRTEGGRMMAQWPPWDRRRPDYLARYVQPGVLGRLLPVELARRLPGPSAGPVLGRLRQIFEVLADAGLQYADEEAAVDGHVQHLRPPDQIFVRGGVGNCVDLAVAFSGACLDAGLHPSISVTAPRGRHGAAHALVVVWLAGSWAGFASADYPGSENVSDGVPPEILGSLRTAVDQPGQFVAVDVTAVTGDVTFDEAVTEAARLLRTGARWTVDIGSLYEATHRYPMPAGSDEDPLVAPYLPLSGSVAPLQQIRARHGLVRFCARDELTLLLDWCLHDSSGALITMRVMHGVGGAGKTHLAAELSRRLAEEGWHTGFLARHPSAAGLVWLGTVVSPLLIVVDYAETWEPAALLDLVKALAGKPGGPVRLLLTARRVGNWWHESLADTLDADGHPYQLDAPVPLSRHHPLPRQVFAHGVRAFAALRNRSAVTTQLPQPRGEWTTLDLVMLAWLAGQGTTSLPQDRNDLYREVLGQELRYWKRTIRSRTGADLPRTVLEAAAAGVSLLTPQPPRLDAVLTAIPSLSRVAAALPGVTASIATLIPADSDDGSVAVRPDPVADYLITTVAATRPALLAACIAVADPAERENLCTTITRAGDTEPDVAGQLAADAVAVQPELLQPALKVSSAQAGPFLAVVEGEAARPGSRVDLTEIAQSTPPGHGALRRLARLAAERTRSLIDSAGLAEQAAWWNNYTIRLSDSGEHDRALQAARETVGRYTDLADTDPNHATSLAMALNNLAIQLYSTGAYGEAADVASQAVERYRSLVSGSANRHLRRDLGAALNTLAVALSHHDEHRSAHAVIQESVDLHRQLANDGTPADQAALAAALNTLANEEFRLGSAVDACAAAQQAVRIYGSLSENSPQTYLPDLAMALNTLANRQAALGEHDQALDASDRSVRAYAELARRDPQAFEANLAMALNGLANRQAAYGDLATSVVTAERSVNLRRRLVQTSPAAQPQLAMSLNSLAVRYRDAGDLDRSIEVAGEAVGIYRQLDPSGADVARATAMALSNLSVALADDGRRHEARTAAAEVVATYEAIRDTMPGAYEREYSVALNNLSHRELAIGAEDAAAQYAEAAVAIRRRLLAGDVESRADLASALTNLSNRQTRIGYIDAALGNAVESVELYRVLVSADHATWEDELTRALNNYAIVLSIAHRHDDALAAMREVVHRRRRIVEQQPHLLSTLASALNNLAVRHAAVGDLPAALRSGEESVRLLEALAAARPARHEPDLALALGTLGSRYSEAGRHDDAIAAHQRSVAIYRRLATDDPVTYQPRLGPALTRCAEALGAAERRLEAIAIARDAVALTAALVEQDRARRPILASALVALSAQHAARGDLGPAVRYQQDAQRIYREISAIDASTYLPRLIMTTENLTSLQAADGRPAEAAAHRAEAVQLWRQLFASRPTASVAKAAAFLLSEPGVVDEPARANEVRAVAGCASPGRGAQLLAAYGAYLLGRGGHDAPAVLLDLAVTQCDREENSTVQGEARRSVRRAVQALLRMQQPGAAARRWPNWAAAPADTALLTAVDAWLAADLDGREELLRSMLDTFTGPGAADTRAIAQLLHPEDAGHAELRDALDAIAGRGLHEGIARYRDDAEHRRLIDEWTTLTDAATSLSFLREHPSLPTDPRTPARLATRVSPDSVQVSLQRLAGHIELGDLSAAIGDPDAAEDLVLRLIDGGELEYLAPLLSLLPDRVLSPVRRAETAALAALAMDPPDMLAAERQMEVFRVLASAERLAFAVSRLRLLARRHLNLRDHLAAMTEILTSSSRSES</sequence>
<dbReference type="PANTHER" id="PTHR19959">
    <property type="entry name" value="KINESIN LIGHT CHAIN"/>
    <property type="match status" value="1"/>
</dbReference>
<dbReference type="Proteomes" id="UP000623608">
    <property type="component" value="Unassembled WGS sequence"/>
</dbReference>